<dbReference type="PANTHER" id="PTHR21277">
    <property type="entry name" value="TRANSCRIPTIONAL ADAPTER 1"/>
    <property type="match status" value="1"/>
</dbReference>
<dbReference type="OrthoDB" id="10264870at2759"/>
<comment type="subcellular location">
    <subcellularLocation>
        <location evidence="1">Nucleus</location>
    </subcellularLocation>
</comment>
<dbReference type="GO" id="GO:0000124">
    <property type="term" value="C:SAGA complex"/>
    <property type="evidence" value="ECO:0007669"/>
    <property type="project" value="UniProtKB-ARBA"/>
</dbReference>
<name>A0A2I0APW3_9ASPA</name>
<dbReference type="GO" id="GO:0006357">
    <property type="term" value="P:regulation of transcription by RNA polymerase II"/>
    <property type="evidence" value="ECO:0007669"/>
    <property type="project" value="TreeGrafter"/>
</dbReference>
<dbReference type="EMBL" id="KZ451963">
    <property type="protein sequence ID" value="PKA57574.1"/>
    <property type="molecule type" value="Genomic_DNA"/>
</dbReference>
<dbReference type="InterPro" id="IPR024738">
    <property type="entry name" value="Hfi1/Tada1"/>
</dbReference>
<dbReference type="Proteomes" id="UP000236161">
    <property type="component" value="Unassembled WGS sequence"/>
</dbReference>
<evidence type="ECO:0000313" key="6">
    <source>
        <dbReference type="Proteomes" id="UP000236161"/>
    </source>
</evidence>
<dbReference type="PANTHER" id="PTHR21277:SF5">
    <property type="entry name" value="TRANSCRIPTIONAL ADAPTER 1"/>
    <property type="match status" value="1"/>
</dbReference>
<evidence type="ECO:0000256" key="2">
    <source>
        <dbReference type="ARBA" id="ARBA00023015"/>
    </source>
</evidence>
<keyword evidence="6" id="KW-1185">Reference proteome</keyword>
<keyword evidence="4" id="KW-0539">Nucleus</keyword>
<organism evidence="5 6">
    <name type="scientific">Apostasia shenzhenica</name>
    <dbReference type="NCBI Taxonomy" id="1088818"/>
    <lineage>
        <taxon>Eukaryota</taxon>
        <taxon>Viridiplantae</taxon>
        <taxon>Streptophyta</taxon>
        <taxon>Embryophyta</taxon>
        <taxon>Tracheophyta</taxon>
        <taxon>Spermatophyta</taxon>
        <taxon>Magnoliopsida</taxon>
        <taxon>Liliopsida</taxon>
        <taxon>Asparagales</taxon>
        <taxon>Orchidaceae</taxon>
        <taxon>Apostasioideae</taxon>
        <taxon>Apostasia</taxon>
    </lineage>
</organism>
<evidence type="ECO:0000256" key="3">
    <source>
        <dbReference type="ARBA" id="ARBA00023163"/>
    </source>
</evidence>
<evidence type="ECO:0000256" key="1">
    <source>
        <dbReference type="ARBA" id="ARBA00004123"/>
    </source>
</evidence>
<gene>
    <name evidence="5" type="ORF">AXF42_Ash018549</name>
</gene>
<evidence type="ECO:0008006" key="7">
    <source>
        <dbReference type="Google" id="ProtNLM"/>
    </source>
</evidence>
<evidence type="ECO:0000313" key="5">
    <source>
        <dbReference type="EMBL" id="PKA57574.1"/>
    </source>
</evidence>
<proteinExistence type="predicted"/>
<dbReference type="Pfam" id="PF12767">
    <property type="entry name" value="SAGA-Tad1"/>
    <property type="match status" value="1"/>
</dbReference>
<protein>
    <recommendedName>
        <fullName evidence="7">Transcriptional coactivator Hfi1/Transcriptional adapter 1</fullName>
    </recommendedName>
</protein>
<dbReference type="AlphaFoldDB" id="A0A2I0APW3"/>
<evidence type="ECO:0000256" key="4">
    <source>
        <dbReference type="ARBA" id="ARBA00023242"/>
    </source>
</evidence>
<accession>A0A2I0APW3</accession>
<sequence length="366" mass="40981">MMPTTPAILPPPRLDLGEMKSQLAKRLGPERARRYFSFLHRLLSQKLSKAEFDKLCLLTLGRENLPLHNQLIKSVIWNACQAKIPPPLKKLSNREDGLNLCKPPGCSNGDLLQSPRSSKLQLDERLEEVHVQENGHIGSYDLKRRLEGPDAEQAEHPVKKLRVVSNGIEEIVVGEDDAVLAQNNAWAITQHCVSAPIGIPFCSASKGGAKRSFPTSRSLTSSSLSCLFDCSELCRTEELKKRMERVVEARGLQGVTMDCANLLNEGLDAYLKRLIKSSLDVVEARSGLETMKKIFQKEKVLGKPINGIWLENSTYMHRCGSLDSLDQKSCLVSLWDFMVAMELNPRQLGEDAPLLLEKIRIRSFDQ</sequence>
<keyword evidence="3" id="KW-0804">Transcription</keyword>
<reference evidence="5 6" key="1">
    <citation type="journal article" date="2017" name="Nature">
        <title>The Apostasia genome and the evolution of orchids.</title>
        <authorList>
            <person name="Zhang G.Q."/>
            <person name="Liu K.W."/>
            <person name="Li Z."/>
            <person name="Lohaus R."/>
            <person name="Hsiao Y.Y."/>
            <person name="Niu S.C."/>
            <person name="Wang J.Y."/>
            <person name="Lin Y.C."/>
            <person name="Xu Q."/>
            <person name="Chen L.J."/>
            <person name="Yoshida K."/>
            <person name="Fujiwara S."/>
            <person name="Wang Z.W."/>
            <person name="Zhang Y.Q."/>
            <person name="Mitsuda N."/>
            <person name="Wang M."/>
            <person name="Liu G.H."/>
            <person name="Pecoraro L."/>
            <person name="Huang H.X."/>
            <person name="Xiao X.J."/>
            <person name="Lin M."/>
            <person name="Wu X.Y."/>
            <person name="Wu W.L."/>
            <person name="Chen Y.Y."/>
            <person name="Chang S.B."/>
            <person name="Sakamoto S."/>
            <person name="Ohme-Takagi M."/>
            <person name="Yagi M."/>
            <person name="Zeng S.J."/>
            <person name="Shen C.Y."/>
            <person name="Yeh C.M."/>
            <person name="Luo Y.B."/>
            <person name="Tsai W.C."/>
            <person name="Van de Peer Y."/>
            <person name="Liu Z.J."/>
        </authorList>
    </citation>
    <scope>NUCLEOTIDE SEQUENCE [LARGE SCALE GENOMIC DNA]</scope>
    <source>
        <strain evidence="6">cv. Shenzhen</strain>
        <tissue evidence="5">Stem</tissue>
    </source>
</reference>
<dbReference type="GO" id="GO:0003713">
    <property type="term" value="F:transcription coactivator activity"/>
    <property type="evidence" value="ECO:0007669"/>
    <property type="project" value="TreeGrafter"/>
</dbReference>
<keyword evidence="2" id="KW-0805">Transcription regulation</keyword>
<dbReference type="GO" id="GO:0005634">
    <property type="term" value="C:nucleus"/>
    <property type="evidence" value="ECO:0007669"/>
    <property type="project" value="UniProtKB-SubCell"/>
</dbReference>